<evidence type="ECO:0000313" key="1">
    <source>
        <dbReference type="EMBL" id="QHT86518.1"/>
    </source>
</evidence>
<dbReference type="EMBL" id="MN740070">
    <property type="protein sequence ID" value="QHT86518.1"/>
    <property type="molecule type" value="Genomic_DNA"/>
</dbReference>
<name>A0A6C0I0H4_9ZZZZ</name>
<dbReference type="AlphaFoldDB" id="A0A6C0I0H4"/>
<sequence length="319" mass="37942">MILLILLFILILILVFIILSFNNKYKFDHKIYIGGIRQISDIDLNIGIEIEACSKNNIKILRHFNKTNDLSISCKPLYFTEEQKYKLHPIEYVLSHFISGNRLLENFEKFTNNFDVDYSSIKYPTLRDDIIEIQKETSIVRIDSGTKYVTPIMCDNIKIKDISNIYRNLYTCGLHFHVSSHQILFDNFGLVFLINLLLLWAQSYQEMFLNRFLYQKTIHSISYSKPLIISEDFISEFFAIKTRLITEELSDEEKIEILNNLRDEERPFLTVINDDTTFIHVEFRGLLPWNLDIQIPDFIRELKKMYIEVYNITVEEYNR</sequence>
<organism evidence="1">
    <name type="scientific">viral metagenome</name>
    <dbReference type="NCBI Taxonomy" id="1070528"/>
    <lineage>
        <taxon>unclassified sequences</taxon>
        <taxon>metagenomes</taxon>
        <taxon>organismal metagenomes</taxon>
    </lineage>
</organism>
<accession>A0A6C0I0H4</accession>
<reference evidence="1" key="1">
    <citation type="journal article" date="2020" name="Nature">
        <title>Giant virus diversity and host interactions through global metagenomics.</title>
        <authorList>
            <person name="Schulz F."/>
            <person name="Roux S."/>
            <person name="Paez-Espino D."/>
            <person name="Jungbluth S."/>
            <person name="Walsh D.A."/>
            <person name="Denef V.J."/>
            <person name="McMahon K.D."/>
            <person name="Konstantinidis K.T."/>
            <person name="Eloe-Fadrosh E.A."/>
            <person name="Kyrpides N.C."/>
            <person name="Woyke T."/>
        </authorList>
    </citation>
    <scope>NUCLEOTIDE SEQUENCE</scope>
    <source>
        <strain evidence="1">GVMAG-M-3300023184-186</strain>
    </source>
</reference>
<proteinExistence type="predicted"/>
<protein>
    <submittedName>
        <fullName evidence="1">Uncharacterized protein</fullName>
    </submittedName>
</protein>